<dbReference type="Proteomes" id="UP001159257">
    <property type="component" value="Unassembled WGS sequence"/>
</dbReference>
<comment type="caution">
    <text evidence="4">The sequence shown here is derived from an EMBL/GenBank/DDBJ whole genome shotgun (WGS) entry which is preliminary data.</text>
</comment>
<dbReference type="Gene3D" id="3.30.70.270">
    <property type="match status" value="1"/>
</dbReference>
<evidence type="ECO:0000256" key="2">
    <source>
        <dbReference type="ARBA" id="ARBA00034247"/>
    </source>
</evidence>
<reference evidence="4 5" key="1">
    <citation type="submission" date="2017-05" db="EMBL/GenBank/DDBJ databases">
        <authorList>
            <person name="Varghese N."/>
            <person name="Submissions S."/>
        </authorList>
    </citation>
    <scope>NUCLEOTIDE SEQUENCE [LARGE SCALE GENOMIC DNA]</scope>
    <source>
        <strain evidence="4 5">CGMCC 1.7287</strain>
    </source>
</reference>
<dbReference type="InterPro" id="IPR000160">
    <property type="entry name" value="GGDEF_dom"/>
</dbReference>
<accession>A0ABY1RVV5</accession>
<dbReference type="InterPro" id="IPR029787">
    <property type="entry name" value="Nucleotide_cyclase"/>
</dbReference>
<dbReference type="EMBL" id="FXWV01000001">
    <property type="protein sequence ID" value="SMR69104.1"/>
    <property type="molecule type" value="Genomic_DNA"/>
</dbReference>
<dbReference type="SMART" id="SM00267">
    <property type="entry name" value="GGDEF"/>
    <property type="match status" value="1"/>
</dbReference>
<evidence type="ECO:0000256" key="1">
    <source>
        <dbReference type="ARBA" id="ARBA00012528"/>
    </source>
</evidence>
<dbReference type="InterPro" id="IPR050469">
    <property type="entry name" value="Diguanylate_Cyclase"/>
</dbReference>
<evidence type="ECO:0000259" key="3">
    <source>
        <dbReference type="PROSITE" id="PS50887"/>
    </source>
</evidence>
<dbReference type="CDD" id="cd01949">
    <property type="entry name" value="GGDEF"/>
    <property type="match status" value="1"/>
</dbReference>
<comment type="catalytic activity">
    <reaction evidence="2">
        <text>2 GTP = 3',3'-c-di-GMP + 2 diphosphate</text>
        <dbReference type="Rhea" id="RHEA:24898"/>
        <dbReference type="ChEBI" id="CHEBI:33019"/>
        <dbReference type="ChEBI" id="CHEBI:37565"/>
        <dbReference type="ChEBI" id="CHEBI:58805"/>
        <dbReference type="EC" id="2.7.7.65"/>
    </reaction>
</comment>
<dbReference type="PROSITE" id="PS50887">
    <property type="entry name" value="GGDEF"/>
    <property type="match status" value="1"/>
</dbReference>
<dbReference type="EC" id="2.7.7.65" evidence="1"/>
<evidence type="ECO:0000313" key="4">
    <source>
        <dbReference type="EMBL" id="SMR69104.1"/>
    </source>
</evidence>
<evidence type="ECO:0000313" key="5">
    <source>
        <dbReference type="Proteomes" id="UP001159257"/>
    </source>
</evidence>
<gene>
    <name evidence="4" type="ORF">SAMN04487964_101133</name>
</gene>
<keyword evidence="5" id="KW-1185">Reference proteome</keyword>
<dbReference type="PANTHER" id="PTHR45138:SF9">
    <property type="entry name" value="DIGUANYLATE CYCLASE DGCM-RELATED"/>
    <property type="match status" value="1"/>
</dbReference>
<dbReference type="InterPro" id="IPR043128">
    <property type="entry name" value="Rev_trsase/Diguanyl_cyclase"/>
</dbReference>
<feature type="domain" description="GGDEF" evidence="3">
    <location>
        <begin position="269"/>
        <end position="388"/>
    </location>
</feature>
<dbReference type="SUPFAM" id="SSF55073">
    <property type="entry name" value="Nucleotide cyclase"/>
    <property type="match status" value="1"/>
</dbReference>
<organism evidence="4 5">
    <name type="scientific">Marinobacterium sediminicola</name>
    <dbReference type="NCBI Taxonomy" id="518898"/>
    <lineage>
        <taxon>Bacteria</taxon>
        <taxon>Pseudomonadati</taxon>
        <taxon>Pseudomonadota</taxon>
        <taxon>Gammaproteobacteria</taxon>
        <taxon>Oceanospirillales</taxon>
        <taxon>Oceanospirillaceae</taxon>
        <taxon>Marinobacterium</taxon>
    </lineage>
</organism>
<dbReference type="PANTHER" id="PTHR45138">
    <property type="entry name" value="REGULATORY COMPONENTS OF SENSORY TRANSDUCTION SYSTEM"/>
    <property type="match status" value="1"/>
</dbReference>
<protein>
    <recommendedName>
        <fullName evidence="1">diguanylate cyclase</fullName>
        <ecNumber evidence="1">2.7.7.65</ecNumber>
    </recommendedName>
</protein>
<proteinExistence type="predicted"/>
<dbReference type="RefSeq" id="WP_239042098.1">
    <property type="nucleotide sequence ID" value="NZ_BAAAEY010000002.1"/>
</dbReference>
<name>A0ABY1RVV5_9GAMM</name>
<dbReference type="Pfam" id="PF00990">
    <property type="entry name" value="GGDEF"/>
    <property type="match status" value="1"/>
</dbReference>
<dbReference type="NCBIfam" id="TIGR00254">
    <property type="entry name" value="GGDEF"/>
    <property type="match status" value="1"/>
</dbReference>
<sequence length="388" mass="42951">MKTHALTQLLASTSAPALLLKEGDTHWSNDAFNSLAKSDRHQLEHWGNEGKGEIVVCAGIVFERLSAGDHTLIIASGHRAASQQRQLMQALIPQLQKGISPFFALPQVLCELLDWESSAACTTLNNHQLTLVGHWHAGEQHPPQTLELHDSLAASLYIHQAPTTQIQEWIKATRDPLMPTSGIWLGQRIEDASGETIGHLAVWDKEPKANLTDSIHLLQLCADLVGAWLPPKNAESEPTAYTADPLTHLPQRDALDNALSQCEKSFPEHEYMLALIDIDGLSRINAEFGHQEGDRVLCTYADKLRHECRPNDQVFRFGGDEFVLLMPVSKKAAPIIKRLDLLNRSMAEQLNHPFKASAGYALMTEANGSSDELMLLADSRLKQAKKKT</sequence>